<feature type="transmembrane region" description="Helical" evidence="8">
    <location>
        <begin position="80"/>
        <end position="98"/>
    </location>
</feature>
<dbReference type="Gene3D" id="1.20.1720.10">
    <property type="entry name" value="Multidrug resistance protein D"/>
    <property type="match status" value="1"/>
</dbReference>
<keyword evidence="11" id="KW-1185">Reference proteome</keyword>
<feature type="domain" description="Major facilitator superfamily (MFS) profile" evidence="9">
    <location>
        <begin position="13"/>
        <end position="395"/>
    </location>
</feature>
<dbReference type="NCBIfam" id="TIGR00710">
    <property type="entry name" value="efflux_Bcr_CflA"/>
    <property type="match status" value="1"/>
</dbReference>
<dbReference type="SUPFAM" id="SSF103473">
    <property type="entry name" value="MFS general substrate transporter"/>
    <property type="match status" value="1"/>
</dbReference>
<gene>
    <name evidence="10" type="ORF">GCM10011379_02180</name>
</gene>
<feature type="transmembrane region" description="Helical" evidence="8">
    <location>
        <begin position="255"/>
        <end position="278"/>
    </location>
</feature>
<evidence type="ECO:0000256" key="4">
    <source>
        <dbReference type="ARBA" id="ARBA00022475"/>
    </source>
</evidence>
<evidence type="ECO:0000256" key="7">
    <source>
        <dbReference type="ARBA" id="ARBA00023136"/>
    </source>
</evidence>
<evidence type="ECO:0000256" key="8">
    <source>
        <dbReference type="SAM" id="Phobius"/>
    </source>
</evidence>
<dbReference type="Proteomes" id="UP000627292">
    <property type="component" value="Unassembled WGS sequence"/>
</dbReference>
<evidence type="ECO:0000313" key="11">
    <source>
        <dbReference type="Proteomes" id="UP000627292"/>
    </source>
</evidence>
<dbReference type="GO" id="GO:0042910">
    <property type="term" value="F:xenobiotic transmembrane transporter activity"/>
    <property type="evidence" value="ECO:0007669"/>
    <property type="project" value="InterPro"/>
</dbReference>
<comment type="caution">
    <text evidence="10">The sequence shown here is derived from an EMBL/GenBank/DDBJ whole genome shotgun (WGS) entry which is preliminary data.</text>
</comment>
<dbReference type="PANTHER" id="PTHR23502:SF132">
    <property type="entry name" value="POLYAMINE TRANSPORTER 2-RELATED"/>
    <property type="match status" value="1"/>
</dbReference>
<feature type="transmembrane region" description="Helical" evidence="8">
    <location>
        <begin position="373"/>
        <end position="392"/>
    </location>
</feature>
<comment type="similarity">
    <text evidence="2">Belongs to the major facilitator superfamily. Bcr/CmlA family.</text>
</comment>
<feature type="transmembrane region" description="Helical" evidence="8">
    <location>
        <begin position="217"/>
        <end position="235"/>
    </location>
</feature>
<dbReference type="InterPro" id="IPR020846">
    <property type="entry name" value="MFS_dom"/>
</dbReference>
<keyword evidence="4" id="KW-1003">Cell membrane</keyword>
<keyword evidence="7 8" id="KW-0472">Membrane</keyword>
<evidence type="ECO:0000256" key="2">
    <source>
        <dbReference type="ARBA" id="ARBA00006236"/>
    </source>
</evidence>
<evidence type="ECO:0000313" key="10">
    <source>
        <dbReference type="EMBL" id="GGH57465.1"/>
    </source>
</evidence>
<dbReference type="GO" id="GO:0005886">
    <property type="term" value="C:plasma membrane"/>
    <property type="evidence" value="ECO:0007669"/>
    <property type="project" value="UniProtKB-SubCell"/>
</dbReference>
<keyword evidence="3" id="KW-0813">Transport</keyword>
<dbReference type="InterPro" id="IPR036259">
    <property type="entry name" value="MFS_trans_sf"/>
</dbReference>
<keyword evidence="5 8" id="KW-0812">Transmembrane</keyword>
<evidence type="ECO:0000256" key="6">
    <source>
        <dbReference type="ARBA" id="ARBA00022989"/>
    </source>
</evidence>
<proteinExistence type="inferred from homology"/>
<feature type="transmembrane region" description="Helical" evidence="8">
    <location>
        <begin position="285"/>
        <end position="307"/>
    </location>
</feature>
<feature type="transmembrane region" description="Helical" evidence="8">
    <location>
        <begin position="104"/>
        <end position="125"/>
    </location>
</feature>
<protein>
    <submittedName>
        <fullName evidence="10">Bcr/CflA family drug resistance efflux transporter</fullName>
    </submittedName>
</protein>
<dbReference type="AlphaFoldDB" id="A0A917IM35"/>
<dbReference type="Pfam" id="PF07690">
    <property type="entry name" value="MFS_1"/>
    <property type="match status" value="1"/>
</dbReference>
<feature type="transmembrane region" description="Helical" evidence="8">
    <location>
        <begin position="165"/>
        <end position="187"/>
    </location>
</feature>
<dbReference type="CDD" id="cd17320">
    <property type="entry name" value="MFS_MdfA_MDR_like"/>
    <property type="match status" value="1"/>
</dbReference>
<evidence type="ECO:0000256" key="5">
    <source>
        <dbReference type="ARBA" id="ARBA00022692"/>
    </source>
</evidence>
<dbReference type="PANTHER" id="PTHR23502">
    <property type="entry name" value="MAJOR FACILITATOR SUPERFAMILY"/>
    <property type="match status" value="1"/>
</dbReference>
<reference evidence="10" key="1">
    <citation type="journal article" date="2014" name="Int. J. Syst. Evol. Microbiol.">
        <title>Complete genome sequence of Corynebacterium casei LMG S-19264T (=DSM 44701T), isolated from a smear-ripened cheese.</title>
        <authorList>
            <consortium name="US DOE Joint Genome Institute (JGI-PGF)"/>
            <person name="Walter F."/>
            <person name="Albersmeier A."/>
            <person name="Kalinowski J."/>
            <person name="Ruckert C."/>
        </authorList>
    </citation>
    <scope>NUCLEOTIDE SEQUENCE</scope>
    <source>
        <strain evidence="10">CGMCC 1.15290</strain>
    </source>
</reference>
<accession>A0A917IM35</accession>
<dbReference type="GO" id="GO:0015385">
    <property type="term" value="F:sodium:proton antiporter activity"/>
    <property type="evidence" value="ECO:0007669"/>
    <property type="project" value="TreeGrafter"/>
</dbReference>
<dbReference type="RefSeq" id="WP_188949850.1">
    <property type="nucleotide sequence ID" value="NZ_BMIB01000001.1"/>
</dbReference>
<dbReference type="FunFam" id="1.20.1720.10:FF:000005">
    <property type="entry name" value="Bcr/CflA family efflux transporter"/>
    <property type="match status" value="1"/>
</dbReference>
<dbReference type="InterPro" id="IPR004812">
    <property type="entry name" value="Efflux_drug-R_Bcr/CmlA"/>
</dbReference>
<dbReference type="GO" id="GO:1990961">
    <property type="term" value="P:xenobiotic detoxification by transmembrane export across the plasma membrane"/>
    <property type="evidence" value="ECO:0007669"/>
    <property type="project" value="InterPro"/>
</dbReference>
<dbReference type="EMBL" id="BMIB01000001">
    <property type="protein sequence ID" value="GGH57465.1"/>
    <property type="molecule type" value="Genomic_DNA"/>
</dbReference>
<organism evidence="10 11">
    <name type="scientific">Filimonas zeae</name>
    <dbReference type="NCBI Taxonomy" id="1737353"/>
    <lineage>
        <taxon>Bacteria</taxon>
        <taxon>Pseudomonadati</taxon>
        <taxon>Bacteroidota</taxon>
        <taxon>Chitinophagia</taxon>
        <taxon>Chitinophagales</taxon>
        <taxon>Chitinophagaceae</taxon>
        <taxon>Filimonas</taxon>
    </lineage>
</organism>
<reference evidence="10" key="2">
    <citation type="submission" date="2020-09" db="EMBL/GenBank/DDBJ databases">
        <authorList>
            <person name="Sun Q."/>
            <person name="Zhou Y."/>
        </authorList>
    </citation>
    <scope>NUCLEOTIDE SEQUENCE</scope>
    <source>
        <strain evidence="10">CGMCC 1.15290</strain>
    </source>
</reference>
<sequence>MNKEYTRSRYFFLILILGSLTALGPFSIDMYLPGFPAIAKDLHTDVERVGLSLSSYFIGISAGQLLYGPLLDRFGRKKPLYAGLVLYILATWACMLSGSVENLIAVRFIQAIGSCAAAVTAMAMVRDLFPVSENAKVFALLMLVVAASPMIAPTVGGYVTNAFGWHAVFGVLLLLGAVILVAVFFFLPESYPPDPSYSLKPGPILASFRTVIKEPQFYTYAFTGAIAFSGLFAYVSGSPKVFMDIYRVSEKAYGWIFAGLSVGLIGASQVNTLLLRWFRSQQIVLAALAGQVVTGAVFVVAAAAGWLQLESTLVLLFLFLCCLGLVNPNTAALTLAPFTRNAGSASALMGALQMGVGALASVGVSVWKAHSLIPMAAIMAVSAALALGTLLAGRRKITQEVDGGSGTAVLH</sequence>
<feature type="transmembrane region" description="Helical" evidence="8">
    <location>
        <begin position="347"/>
        <end position="367"/>
    </location>
</feature>
<dbReference type="PROSITE" id="PS50850">
    <property type="entry name" value="MFS"/>
    <property type="match status" value="1"/>
</dbReference>
<keyword evidence="6 8" id="KW-1133">Transmembrane helix</keyword>
<comment type="subcellular location">
    <subcellularLocation>
        <location evidence="1">Cell membrane</location>
        <topology evidence="1">Multi-pass membrane protein</topology>
    </subcellularLocation>
</comment>
<feature type="transmembrane region" description="Helical" evidence="8">
    <location>
        <begin position="49"/>
        <end position="68"/>
    </location>
</feature>
<name>A0A917IM35_9BACT</name>
<evidence type="ECO:0000256" key="3">
    <source>
        <dbReference type="ARBA" id="ARBA00022448"/>
    </source>
</evidence>
<dbReference type="InterPro" id="IPR011701">
    <property type="entry name" value="MFS"/>
</dbReference>
<feature type="transmembrane region" description="Helical" evidence="8">
    <location>
        <begin position="137"/>
        <end position="159"/>
    </location>
</feature>
<evidence type="ECO:0000259" key="9">
    <source>
        <dbReference type="PROSITE" id="PS50850"/>
    </source>
</evidence>
<feature type="transmembrane region" description="Helical" evidence="8">
    <location>
        <begin position="313"/>
        <end position="335"/>
    </location>
</feature>
<dbReference type="PRINTS" id="PR01036">
    <property type="entry name" value="TCRTETB"/>
</dbReference>
<evidence type="ECO:0000256" key="1">
    <source>
        <dbReference type="ARBA" id="ARBA00004651"/>
    </source>
</evidence>